<organism evidence="7 8">
    <name type="scientific">Priapulus caudatus</name>
    <name type="common">Priapulid worm</name>
    <dbReference type="NCBI Taxonomy" id="37621"/>
    <lineage>
        <taxon>Eukaryota</taxon>
        <taxon>Metazoa</taxon>
        <taxon>Ecdysozoa</taxon>
        <taxon>Scalidophora</taxon>
        <taxon>Priapulida</taxon>
        <taxon>Priapulimorpha</taxon>
        <taxon>Priapulimorphida</taxon>
        <taxon>Priapulidae</taxon>
        <taxon>Priapulus</taxon>
    </lineage>
</organism>
<accession>A0ABM1F1A0</accession>
<comment type="subcellular location">
    <subcellularLocation>
        <location evidence="1">Nucleus</location>
    </subcellularLocation>
</comment>
<evidence type="ECO:0000256" key="4">
    <source>
        <dbReference type="ARBA" id="ARBA00023163"/>
    </source>
</evidence>
<dbReference type="Pfam" id="PF10198">
    <property type="entry name" value="Ada3"/>
    <property type="match status" value="1"/>
</dbReference>
<evidence type="ECO:0000256" key="3">
    <source>
        <dbReference type="ARBA" id="ARBA00023015"/>
    </source>
</evidence>
<dbReference type="RefSeq" id="XP_014678221.1">
    <property type="nucleotide sequence ID" value="XM_014822735.1"/>
</dbReference>
<keyword evidence="7" id="KW-1185">Reference proteome</keyword>
<keyword evidence="4" id="KW-0804">Transcription</keyword>
<dbReference type="PANTHER" id="PTHR13556:SF2">
    <property type="entry name" value="TRANSCRIPTIONAL ADAPTER 3"/>
    <property type="match status" value="1"/>
</dbReference>
<keyword evidence="3" id="KW-0805">Transcription regulation</keyword>
<protein>
    <submittedName>
        <fullName evidence="8">Transcriptional adapter 3-A-like</fullName>
    </submittedName>
</protein>
<feature type="compositionally biased region" description="Low complexity" evidence="6">
    <location>
        <begin position="133"/>
        <end position="154"/>
    </location>
</feature>
<name>A0ABM1F1A0_PRICU</name>
<dbReference type="Proteomes" id="UP000695022">
    <property type="component" value="Unplaced"/>
</dbReference>
<evidence type="ECO:0000313" key="7">
    <source>
        <dbReference type="Proteomes" id="UP000695022"/>
    </source>
</evidence>
<evidence type="ECO:0000256" key="5">
    <source>
        <dbReference type="ARBA" id="ARBA00023242"/>
    </source>
</evidence>
<gene>
    <name evidence="8" type="primary">LOC106818021</name>
</gene>
<feature type="region of interest" description="Disordered" evidence="6">
    <location>
        <begin position="96"/>
        <end position="154"/>
    </location>
</feature>
<evidence type="ECO:0000256" key="1">
    <source>
        <dbReference type="ARBA" id="ARBA00004123"/>
    </source>
</evidence>
<evidence type="ECO:0000313" key="8">
    <source>
        <dbReference type="RefSeq" id="XP_014678221.1"/>
    </source>
</evidence>
<dbReference type="InterPro" id="IPR019340">
    <property type="entry name" value="Histone_AcTrfase_su3"/>
</dbReference>
<keyword evidence="5" id="KW-0539">Nucleus</keyword>
<dbReference type="GeneID" id="106818021"/>
<sequence length="316" mass="35245">MKGKGKGKAMQDPTDCCPLRFPDLTPIEHTATCPRYTATLARTEGETIIEDELALLQVELETLLVSVTRRSQLLNAESQALADWLESRGGKAGEARVLANKQSKGKVIPPASTPKRGRPQQDASKSASKKQKTQVPPATTTAAAAKASVSQSPAPVKKTAVTVLHCLFMFKPEMNGCVTRSGLVRSFAISNSASLERRIKRELEEHGLFNSDDEKSSENPDDEILQELRKRQSELKALTAHNLTQKKRLYKLAKDEMGKQEMRKKMQIADMEVMEAYRRISVTRQKKKVPTKKERDLVWKALKDRESMLRMLGSAS</sequence>
<reference evidence="8" key="1">
    <citation type="submission" date="2025-08" db="UniProtKB">
        <authorList>
            <consortium name="RefSeq"/>
        </authorList>
    </citation>
    <scope>IDENTIFICATION</scope>
</reference>
<evidence type="ECO:0000256" key="2">
    <source>
        <dbReference type="ARBA" id="ARBA00005330"/>
    </source>
</evidence>
<evidence type="ECO:0000256" key="6">
    <source>
        <dbReference type="SAM" id="MobiDB-lite"/>
    </source>
</evidence>
<dbReference type="PANTHER" id="PTHR13556">
    <property type="entry name" value="TRANSCRIPTIONAL ADAPTER 3-RELATED"/>
    <property type="match status" value="1"/>
</dbReference>
<proteinExistence type="inferred from homology"/>
<comment type="similarity">
    <text evidence="2">Belongs to the NGG1 family.</text>
</comment>